<protein>
    <submittedName>
        <fullName evidence="1">Uncharacterized protein</fullName>
    </submittedName>
</protein>
<organism evidence="1">
    <name type="scientific">Rhizophora mucronata</name>
    <name type="common">Asiatic mangrove</name>
    <dbReference type="NCBI Taxonomy" id="61149"/>
    <lineage>
        <taxon>Eukaryota</taxon>
        <taxon>Viridiplantae</taxon>
        <taxon>Streptophyta</taxon>
        <taxon>Embryophyta</taxon>
        <taxon>Tracheophyta</taxon>
        <taxon>Spermatophyta</taxon>
        <taxon>Magnoliopsida</taxon>
        <taxon>eudicotyledons</taxon>
        <taxon>Gunneridae</taxon>
        <taxon>Pentapetalae</taxon>
        <taxon>rosids</taxon>
        <taxon>fabids</taxon>
        <taxon>Malpighiales</taxon>
        <taxon>Rhizophoraceae</taxon>
        <taxon>Rhizophora</taxon>
    </lineage>
</organism>
<sequence>MEVFIAVSCNTTEHMVVLGSNPPHKESLFLRDSIDRQILHTDKNENMVDSR</sequence>
<name>A0A2P2PR10_RHIMU</name>
<dbReference type="EMBL" id="GGEC01076678">
    <property type="protein sequence ID" value="MBX57162.1"/>
    <property type="molecule type" value="Transcribed_RNA"/>
</dbReference>
<accession>A0A2P2PR10</accession>
<dbReference type="AlphaFoldDB" id="A0A2P2PR10"/>
<reference evidence="1" key="1">
    <citation type="submission" date="2018-02" db="EMBL/GenBank/DDBJ databases">
        <title>Rhizophora mucronata_Transcriptome.</title>
        <authorList>
            <person name="Meera S.P."/>
            <person name="Sreeshan A."/>
            <person name="Augustine A."/>
        </authorList>
    </citation>
    <scope>NUCLEOTIDE SEQUENCE</scope>
    <source>
        <tissue evidence="1">Leaf</tissue>
    </source>
</reference>
<evidence type="ECO:0000313" key="1">
    <source>
        <dbReference type="EMBL" id="MBX57162.1"/>
    </source>
</evidence>
<proteinExistence type="predicted"/>